<proteinExistence type="predicted"/>
<sequence length="350" mass="39089">MSRKKITWKCLIPGCHKAQKPVLEPKKDVSKQTSFQRLSISDVSDPSSLMFADDLSNSLIGSKLHVFSLAELNGITNRFSWSNLLGEGGFGPVYKGFIDDKLRPGLEAQPVAVKLLDLDGLQGHREWLDYTPKLSDFGLAEDGPEGEETHITTTRIIGTQGYAAPEYIMTGRLTTKSDVYGYGVVLLELLTGKRSIDRSRPSREQSLVQWARPLLKDPKKLDRFVDPKLEGQFSTKAAQRAALLAYKCLSHNPKCRPTMSDVVAVLEPLLDLNDWFFEPFVYVAPNHDQSVPLECLVKKKGVNEEEDSCSRRGGWWCRIKSTKSLVTYSDTSLSKTFGNSTLQSPNNCVE</sequence>
<dbReference type="PROSITE" id="PS50011">
    <property type="entry name" value="PROTEIN_KINASE_DOM"/>
    <property type="match status" value="1"/>
</dbReference>
<gene>
    <name evidence="2" type="ORF">TIFTF001_032349</name>
    <name evidence="3" type="ORF">TIFTF001_032398</name>
</gene>
<dbReference type="Pfam" id="PF00069">
    <property type="entry name" value="Pkinase"/>
    <property type="match status" value="1"/>
</dbReference>
<evidence type="ECO:0000259" key="1">
    <source>
        <dbReference type="PROSITE" id="PS50011"/>
    </source>
</evidence>
<protein>
    <recommendedName>
        <fullName evidence="1">Protein kinase domain-containing protein</fullName>
    </recommendedName>
</protein>
<dbReference type="PANTHER" id="PTHR45621">
    <property type="entry name" value="OS01G0588500 PROTEIN-RELATED"/>
    <property type="match status" value="1"/>
</dbReference>
<dbReference type="EMBL" id="BTGU01000146">
    <property type="protein sequence ID" value="GMN63265.1"/>
    <property type="molecule type" value="Genomic_DNA"/>
</dbReference>
<comment type="caution">
    <text evidence="3">The sequence shown here is derived from an EMBL/GenBank/DDBJ whole genome shotgun (WGS) entry which is preliminary data.</text>
</comment>
<reference evidence="3" key="1">
    <citation type="submission" date="2023-07" db="EMBL/GenBank/DDBJ databases">
        <title>draft genome sequence of fig (Ficus carica).</title>
        <authorList>
            <person name="Takahashi T."/>
            <person name="Nishimura K."/>
        </authorList>
    </citation>
    <scope>NUCLEOTIDE SEQUENCE</scope>
</reference>
<dbReference type="Proteomes" id="UP001187192">
    <property type="component" value="Unassembled WGS sequence"/>
</dbReference>
<evidence type="ECO:0000313" key="3">
    <source>
        <dbReference type="EMBL" id="GMN63314.1"/>
    </source>
</evidence>
<keyword evidence="4" id="KW-1185">Reference proteome</keyword>
<accession>A0AA88E3D5</accession>
<dbReference type="SUPFAM" id="SSF56112">
    <property type="entry name" value="Protein kinase-like (PK-like)"/>
    <property type="match status" value="1"/>
</dbReference>
<dbReference type="InterPro" id="IPR000719">
    <property type="entry name" value="Prot_kinase_dom"/>
</dbReference>
<organism evidence="3 4">
    <name type="scientific">Ficus carica</name>
    <name type="common">Common fig</name>
    <dbReference type="NCBI Taxonomy" id="3494"/>
    <lineage>
        <taxon>Eukaryota</taxon>
        <taxon>Viridiplantae</taxon>
        <taxon>Streptophyta</taxon>
        <taxon>Embryophyta</taxon>
        <taxon>Tracheophyta</taxon>
        <taxon>Spermatophyta</taxon>
        <taxon>Magnoliopsida</taxon>
        <taxon>eudicotyledons</taxon>
        <taxon>Gunneridae</taxon>
        <taxon>Pentapetalae</taxon>
        <taxon>rosids</taxon>
        <taxon>fabids</taxon>
        <taxon>Rosales</taxon>
        <taxon>Moraceae</taxon>
        <taxon>Ficeae</taxon>
        <taxon>Ficus</taxon>
    </lineage>
</organism>
<dbReference type="GO" id="GO:0004672">
    <property type="term" value="F:protein kinase activity"/>
    <property type="evidence" value="ECO:0007669"/>
    <property type="project" value="InterPro"/>
</dbReference>
<evidence type="ECO:0000313" key="4">
    <source>
        <dbReference type="Proteomes" id="UP001187192"/>
    </source>
</evidence>
<dbReference type="Gene3D" id="1.10.510.10">
    <property type="entry name" value="Transferase(Phosphotransferase) domain 1"/>
    <property type="match status" value="1"/>
</dbReference>
<dbReference type="InterPro" id="IPR050823">
    <property type="entry name" value="Plant_Ser_Thr_Prot_Kinase"/>
</dbReference>
<name>A0AA88E3D5_FICCA</name>
<feature type="domain" description="Protein kinase" evidence="1">
    <location>
        <begin position="1"/>
        <end position="270"/>
    </location>
</feature>
<dbReference type="AlphaFoldDB" id="A0AA88E3D5"/>
<evidence type="ECO:0000313" key="2">
    <source>
        <dbReference type="EMBL" id="GMN63265.1"/>
    </source>
</evidence>
<dbReference type="GO" id="GO:0005524">
    <property type="term" value="F:ATP binding"/>
    <property type="evidence" value="ECO:0007669"/>
    <property type="project" value="InterPro"/>
</dbReference>
<dbReference type="EMBL" id="BTGU01000147">
    <property type="protein sequence ID" value="GMN63314.1"/>
    <property type="molecule type" value="Genomic_DNA"/>
</dbReference>
<dbReference type="InterPro" id="IPR011009">
    <property type="entry name" value="Kinase-like_dom_sf"/>
</dbReference>